<dbReference type="EMBL" id="FPJG01000006">
    <property type="protein sequence ID" value="SFW78756.1"/>
    <property type="molecule type" value="Genomic_DNA"/>
</dbReference>
<dbReference type="OrthoDB" id="8440251at2"/>
<dbReference type="Pfam" id="PF13576">
    <property type="entry name" value="Pentapeptide_3"/>
    <property type="match status" value="2"/>
</dbReference>
<feature type="transmembrane region" description="Helical" evidence="1">
    <location>
        <begin position="69"/>
        <end position="87"/>
    </location>
</feature>
<dbReference type="InterPro" id="IPR001646">
    <property type="entry name" value="5peptide_repeat"/>
</dbReference>
<proteinExistence type="predicted"/>
<evidence type="ECO:0000313" key="3">
    <source>
        <dbReference type="Proteomes" id="UP000182740"/>
    </source>
</evidence>
<name>A0A1K1S3T8_9PSEU</name>
<keyword evidence="1" id="KW-0812">Transmembrane</keyword>
<accession>A0A1K1S3T8</accession>
<reference evidence="3" key="1">
    <citation type="submission" date="2016-11" db="EMBL/GenBank/DDBJ databases">
        <authorList>
            <person name="Varghese N."/>
            <person name="Submissions S."/>
        </authorList>
    </citation>
    <scope>NUCLEOTIDE SEQUENCE [LARGE SCALE GENOMIC DNA]</scope>
    <source>
        <strain evidence="3">DSM 44671</strain>
    </source>
</reference>
<dbReference type="AlphaFoldDB" id="A0A1K1S3T8"/>
<protein>
    <submittedName>
        <fullName evidence="2">Uncharacterized protein YjbI, contains pentapeptide repeats</fullName>
    </submittedName>
</protein>
<feature type="transmembrane region" description="Helical" evidence="1">
    <location>
        <begin position="26"/>
        <end position="49"/>
    </location>
</feature>
<sequence length="550" mass="58772">MTDDFSAAPPSGGAARVVHLRQLTPVAMWTTAAVIAVLSAGAVVALWWPGTAGLNGAELVTARLEALKIGLSIGVGSGGVVALYLAWRRQHATEAALAHQQMVAADTKAHQERVAEDARADATARRITELYSMAVAQLGSEVVPVRLGGLYALERLAQDNETQRQTIVDMLCAYLRMPFPPPDTGQPEEAERAAQERQVRLTAQTVLARHLRPGPDPAGPPVTFWPDTDVDLAGAQLADFDFAGCRLRTGRFSGARFAGPATFAGAQFGGDALFAGTSFADAVRFDRVSFDGDAPFEKSEFLAPARFDGAQWARETRFEEARFAAGVRFGKAVFRGASLFTRTSVFGGAEFGGAAFADEAVFEEARFDGRTSFSEAKFAGKAEFGKAVFGGAATFAKAVFDGPGWFTHAGFGGADFGNVRFAGGGWFHDARFAGNASFDSTAFAGGVSFAGARFGGRASFHQAKFERPVENTFVLDDDGQPPLFERTVFGGSVTFDRATFLLRVDDLATAWARLDRFGKENEPVWPPGWTLRRAGDRPDGVDEGIWGHPG</sequence>
<dbReference type="RefSeq" id="WP_072478184.1">
    <property type="nucleotide sequence ID" value="NZ_FPJG01000006.1"/>
</dbReference>
<evidence type="ECO:0000313" key="2">
    <source>
        <dbReference type="EMBL" id="SFW78756.1"/>
    </source>
</evidence>
<gene>
    <name evidence="2" type="ORF">SAMN04489730_4580</name>
</gene>
<keyword evidence="1" id="KW-0472">Membrane</keyword>
<dbReference type="Proteomes" id="UP000182740">
    <property type="component" value="Unassembled WGS sequence"/>
</dbReference>
<evidence type="ECO:0000256" key="1">
    <source>
        <dbReference type="SAM" id="Phobius"/>
    </source>
</evidence>
<keyword evidence="1" id="KW-1133">Transmembrane helix</keyword>
<dbReference type="Gene3D" id="2.160.20.80">
    <property type="entry name" value="E3 ubiquitin-protein ligase SopA"/>
    <property type="match status" value="1"/>
</dbReference>
<organism evidence="2 3">
    <name type="scientific">Amycolatopsis australiensis</name>
    <dbReference type="NCBI Taxonomy" id="546364"/>
    <lineage>
        <taxon>Bacteria</taxon>
        <taxon>Bacillati</taxon>
        <taxon>Actinomycetota</taxon>
        <taxon>Actinomycetes</taxon>
        <taxon>Pseudonocardiales</taxon>
        <taxon>Pseudonocardiaceae</taxon>
        <taxon>Amycolatopsis</taxon>
    </lineage>
</organism>
<keyword evidence="3" id="KW-1185">Reference proteome</keyword>
<dbReference type="STRING" id="546364.SAMN04489730_4580"/>